<keyword evidence="4" id="KW-0238">DNA-binding</keyword>
<dbReference type="InterPro" id="IPR014284">
    <property type="entry name" value="RNA_pol_sigma-70_dom"/>
</dbReference>
<dbReference type="AlphaFoldDB" id="A6W8E3"/>
<keyword evidence="3" id="KW-0731">Sigma factor</keyword>
<evidence type="ECO:0000313" key="10">
    <source>
        <dbReference type="Proteomes" id="UP000001116"/>
    </source>
</evidence>
<accession>A6W8E3</accession>
<evidence type="ECO:0000256" key="1">
    <source>
        <dbReference type="ARBA" id="ARBA00010641"/>
    </source>
</evidence>
<feature type="compositionally biased region" description="Basic and acidic residues" evidence="6">
    <location>
        <begin position="1"/>
        <end position="11"/>
    </location>
</feature>
<dbReference type="EMBL" id="CP000750">
    <property type="protein sequence ID" value="ABS03082.1"/>
    <property type="molecule type" value="Genomic_DNA"/>
</dbReference>
<proteinExistence type="inferred from homology"/>
<dbReference type="STRING" id="266940.Krad_1596"/>
<dbReference type="SUPFAM" id="SSF88659">
    <property type="entry name" value="Sigma3 and sigma4 domains of RNA polymerase sigma factors"/>
    <property type="match status" value="1"/>
</dbReference>
<dbReference type="Proteomes" id="UP000001116">
    <property type="component" value="Chromosome"/>
</dbReference>
<dbReference type="eggNOG" id="COG1595">
    <property type="taxonomic scope" value="Bacteria"/>
</dbReference>
<keyword evidence="5" id="KW-0804">Transcription</keyword>
<evidence type="ECO:0000313" key="9">
    <source>
        <dbReference type="EMBL" id="ABS03082.1"/>
    </source>
</evidence>
<dbReference type="KEGG" id="kra:Krad_1596"/>
<feature type="region of interest" description="Disordered" evidence="6">
    <location>
        <begin position="1"/>
        <end position="55"/>
    </location>
</feature>
<organism evidence="9 10">
    <name type="scientific">Kineococcus radiotolerans (strain ATCC BAA-149 / DSM 14245 / SRS30216)</name>
    <dbReference type="NCBI Taxonomy" id="266940"/>
    <lineage>
        <taxon>Bacteria</taxon>
        <taxon>Bacillati</taxon>
        <taxon>Actinomycetota</taxon>
        <taxon>Actinomycetes</taxon>
        <taxon>Kineosporiales</taxon>
        <taxon>Kineosporiaceae</taxon>
        <taxon>Kineococcus</taxon>
    </lineage>
</organism>
<dbReference type="CDD" id="cd06171">
    <property type="entry name" value="Sigma70_r4"/>
    <property type="match status" value="1"/>
</dbReference>
<dbReference type="InterPro" id="IPR013325">
    <property type="entry name" value="RNA_pol_sigma_r2"/>
</dbReference>
<evidence type="ECO:0000256" key="2">
    <source>
        <dbReference type="ARBA" id="ARBA00023015"/>
    </source>
</evidence>
<dbReference type="Gene3D" id="1.10.1740.10">
    <property type="match status" value="1"/>
</dbReference>
<dbReference type="HOGENOM" id="CLU_047691_3_0_11"/>
<evidence type="ECO:0000256" key="6">
    <source>
        <dbReference type="SAM" id="MobiDB-lite"/>
    </source>
</evidence>
<name>A6W8E3_KINRD</name>
<dbReference type="GO" id="GO:0016987">
    <property type="term" value="F:sigma factor activity"/>
    <property type="evidence" value="ECO:0007669"/>
    <property type="project" value="UniProtKB-KW"/>
</dbReference>
<dbReference type="NCBIfam" id="TIGR02937">
    <property type="entry name" value="sigma70-ECF"/>
    <property type="match status" value="1"/>
</dbReference>
<keyword evidence="10" id="KW-1185">Reference proteome</keyword>
<dbReference type="SUPFAM" id="SSF88946">
    <property type="entry name" value="Sigma2 domain of RNA polymerase sigma factors"/>
    <property type="match status" value="1"/>
</dbReference>
<dbReference type="Gene3D" id="1.10.10.10">
    <property type="entry name" value="Winged helix-like DNA-binding domain superfamily/Winged helix DNA-binding domain"/>
    <property type="match status" value="1"/>
</dbReference>
<evidence type="ECO:0000259" key="7">
    <source>
        <dbReference type="Pfam" id="PF04542"/>
    </source>
</evidence>
<dbReference type="InterPro" id="IPR036388">
    <property type="entry name" value="WH-like_DNA-bd_sf"/>
</dbReference>
<dbReference type="InterPro" id="IPR039425">
    <property type="entry name" value="RNA_pol_sigma-70-like"/>
</dbReference>
<dbReference type="Pfam" id="PF08281">
    <property type="entry name" value="Sigma70_r4_2"/>
    <property type="match status" value="1"/>
</dbReference>
<comment type="similarity">
    <text evidence="1">Belongs to the sigma-70 factor family. ECF subfamily.</text>
</comment>
<dbReference type="InterPro" id="IPR013324">
    <property type="entry name" value="RNA_pol_sigma_r3/r4-like"/>
</dbReference>
<keyword evidence="2" id="KW-0805">Transcription regulation</keyword>
<dbReference type="InterPro" id="IPR007627">
    <property type="entry name" value="RNA_pol_sigma70_r2"/>
</dbReference>
<evidence type="ECO:0000259" key="8">
    <source>
        <dbReference type="Pfam" id="PF08281"/>
    </source>
</evidence>
<dbReference type="InterPro" id="IPR013249">
    <property type="entry name" value="RNA_pol_sigma70_r4_t2"/>
</dbReference>
<reference evidence="10" key="1">
    <citation type="journal article" date="2008" name="PLoS ONE">
        <title>Survival in nuclear waste, extreme resistance, and potential applications gleaned from the genome sequence of Kineococcus radiotolerans SRS30216.</title>
        <authorList>
            <person name="Bagwell C.E."/>
            <person name="Bhat S."/>
            <person name="Hawkins G.M."/>
            <person name="Smith B.W."/>
            <person name="Biswas T."/>
            <person name="Hoover T.R."/>
            <person name="Saunders E."/>
            <person name="Han C.S."/>
            <person name="Tsodikov O.V."/>
            <person name="Shimkets L.J."/>
        </authorList>
    </citation>
    <scope>NUCLEOTIDE SEQUENCE [LARGE SCALE GENOMIC DNA]</scope>
    <source>
        <strain evidence="10">ATCC BAA-149 / DSM 14245 / SRS30216</strain>
    </source>
</reference>
<feature type="domain" description="RNA polymerase sigma-70 region 2" evidence="7">
    <location>
        <begin position="76"/>
        <end position="138"/>
    </location>
</feature>
<dbReference type="Pfam" id="PF04542">
    <property type="entry name" value="Sigma70_r2"/>
    <property type="match status" value="1"/>
</dbReference>
<dbReference type="PANTHER" id="PTHR43133:SF8">
    <property type="entry name" value="RNA POLYMERASE SIGMA FACTOR HI_1459-RELATED"/>
    <property type="match status" value="1"/>
</dbReference>
<sequence>MDTGGERDPHRRATAGSARVPGTGAADAVPDGSPEFPGEVPADVPAGFPDTPDEAPDASLARWAAMGDRDAFARIVDRHGPALMRYARNLLSGSDVEDCVQDAFLAAWRGLPAFRGDASLRTWLFTLARHAAFARLRRWPASGSRPHVPVEEVQDRLRDLREDPERSSVETALRQALEVALQLLPPRQRSAWLLREVEGLSYEEIAAVLSTSPTAVRGLLERSRTTLATTLEDWR</sequence>
<feature type="domain" description="RNA polymerase sigma factor 70 region 4 type 2" evidence="8">
    <location>
        <begin position="174"/>
        <end position="227"/>
    </location>
</feature>
<dbReference type="GO" id="GO:0006352">
    <property type="term" value="P:DNA-templated transcription initiation"/>
    <property type="evidence" value="ECO:0007669"/>
    <property type="project" value="InterPro"/>
</dbReference>
<evidence type="ECO:0000256" key="3">
    <source>
        <dbReference type="ARBA" id="ARBA00023082"/>
    </source>
</evidence>
<evidence type="ECO:0000256" key="5">
    <source>
        <dbReference type="ARBA" id="ARBA00023163"/>
    </source>
</evidence>
<gene>
    <name evidence="9" type="ordered locus">Krad_1596</name>
</gene>
<dbReference type="PANTHER" id="PTHR43133">
    <property type="entry name" value="RNA POLYMERASE ECF-TYPE SIGMA FACTO"/>
    <property type="match status" value="1"/>
</dbReference>
<protein>
    <submittedName>
        <fullName evidence="9">RNA polymerase, sigma-24 subunit, ECF subfamily</fullName>
    </submittedName>
</protein>
<dbReference type="GO" id="GO:0003677">
    <property type="term" value="F:DNA binding"/>
    <property type="evidence" value="ECO:0007669"/>
    <property type="project" value="UniProtKB-KW"/>
</dbReference>
<evidence type="ECO:0000256" key="4">
    <source>
        <dbReference type="ARBA" id="ARBA00023125"/>
    </source>
</evidence>